<dbReference type="GO" id="GO:1990180">
    <property type="term" value="P:mitochondrial tRNA 3'-end processing"/>
    <property type="evidence" value="ECO:0007669"/>
    <property type="project" value="TreeGrafter"/>
</dbReference>
<dbReference type="Pfam" id="PF12627">
    <property type="entry name" value="PolyA_pol_RNAbd"/>
    <property type="match status" value="1"/>
</dbReference>
<protein>
    <submittedName>
        <fullName evidence="7">CCA tRNA nucleotidyltransferase 1, mitochondrial-like protein</fullName>
    </submittedName>
</protein>
<dbReference type="OrthoDB" id="445712at2759"/>
<reference evidence="7 8" key="1">
    <citation type="journal article" date="2015" name="Parasit. Vectors">
        <title>Draft genome of the scabies mite.</title>
        <authorList>
            <person name="Rider S.D.Jr."/>
            <person name="Morgan M.S."/>
            <person name="Arlian L.G."/>
        </authorList>
    </citation>
    <scope>NUCLEOTIDE SEQUENCE [LARGE SCALE GENOMIC DNA]</scope>
    <source>
        <strain evidence="7">Arlian Lab</strain>
    </source>
</reference>
<dbReference type="EMBL" id="JXLN01001762">
    <property type="protein sequence ID" value="KPM02389.1"/>
    <property type="molecule type" value="Genomic_DNA"/>
</dbReference>
<dbReference type="PANTHER" id="PTHR46173">
    <property type="entry name" value="CCA TRNA NUCLEOTIDYLTRANSFERASE 1, MITOCHONDRIAL"/>
    <property type="match status" value="1"/>
</dbReference>
<keyword evidence="3" id="KW-0808">Transferase</keyword>
<dbReference type="GO" id="GO:0005739">
    <property type="term" value="C:mitochondrion"/>
    <property type="evidence" value="ECO:0007669"/>
    <property type="project" value="TreeGrafter"/>
</dbReference>
<dbReference type="AlphaFoldDB" id="A0A131ZV39"/>
<evidence type="ECO:0000313" key="8">
    <source>
        <dbReference type="Proteomes" id="UP000616769"/>
    </source>
</evidence>
<evidence type="ECO:0000256" key="5">
    <source>
        <dbReference type="ARBA" id="ARBA00022842"/>
    </source>
</evidence>
<dbReference type="VEuPathDB" id="VectorBase:SSCA004861"/>
<keyword evidence="5" id="KW-0460">Magnesium</keyword>
<evidence type="ECO:0000259" key="6">
    <source>
        <dbReference type="Pfam" id="PF12627"/>
    </source>
</evidence>
<evidence type="ECO:0000256" key="1">
    <source>
        <dbReference type="ARBA" id="ARBA00001946"/>
    </source>
</evidence>
<keyword evidence="3" id="KW-0548">Nucleotidyltransferase</keyword>
<dbReference type="InterPro" id="IPR050264">
    <property type="entry name" value="Bact_CCA-adding_enz_type3_sf"/>
</dbReference>
<dbReference type="Gene3D" id="1.10.3090.10">
    <property type="entry name" value="cca-adding enzyme, domain 2"/>
    <property type="match status" value="1"/>
</dbReference>
<dbReference type="GO" id="GO:0016779">
    <property type="term" value="F:nucleotidyltransferase activity"/>
    <property type="evidence" value="ECO:0007669"/>
    <property type="project" value="UniProtKB-KW"/>
</dbReference>
<comment type="cofactor">
    <cofactor evidence="1">
        <name>Mg(2+)</name>
        <dbReference type="ChEBI" id="CHEBI:18420"/>
    </cofactor>
</comment>
<dbReference type="Proteomes" id="UP000616769">
    <property type="component" value="Unassembled WGS sequence"/>
</dbReference>
<feature type="domain" description="tRNA nucleotidyltransferase/poly(A) polymerase RNA and SrmB- binding" evidence="6">
    <location>
        <begin position="58"/>
        <end position="102"/>
    </location>
</feature>
<dbReference type="InterPro" id="IPR032828">
    <property type="entry name" value="PolyA_RNA-bd"/>
</dbReference>
<accession>A0A131ZV39</accession>
<gene>
    <name evidence="7" type="ORF">QR98_0008010</name>
</gene>
<dbReference type="GO" id="GO:0046872">
    <property type="term" value="F:metal ion binding"/>
    <property type="evidence" value="ECO:0007669"/>
    <property type="project" value="UniProtKB-KW"/>
</dbReference>
<evidence type="ECO:0000313" key="7">
    <source>
        <dbReference type="EMBL" id="KPM02389.1"/>
    </source>
</evidence>
<sequence>MFIDSDGLLYDYFGGMADLKDKKIRFVGDPSNRIVEDYLRIFRYFRFHIRYGKPGDHEQSTLMAIKSNLEGLRSISGERIWSEMKRILSNLSCDDAINVMFKDLEMGKYLGFSNKKIDFDEFERIHSNLLKLYSTNNSNIVYNPETLFASLINGIDDLIAIVSRLKLSNLERDIIIFIISNRSLSIDYGQDERMFKTQIALASKSEQINLKKFIIQFLLYQGYSKEFIENLNDWIAPSFPFKGTRIPGTIKKQNLKLIIDDLKKIWAKNNFEMTEEEFDNEILRLKSLYS</sequence>
<dbReference type="GO" id="GO:0000049">
    <property type="term" value="F:tRNA binding"/>
    <property type="evidence" value="ECO:0007669"/>
    <property type="project" value="TreeGrafter"/>
</dbReference>
<dbReference type="SUPFAM" id="SSF81891">
    <property type="entry name" value="Poly A polymerase C-terminal region-like"/>
    <property type="match status" value="1"/>
</dbReference>
<organism evidence="7 8">
    <name type="scientific">Sarcoptes scabiei</name>
    <name type="common">Itch mite</name>
    <name type="synonym">Acarus scabiei</name>
    <dbReference type="NCBI Taxonomy" id="52283"/>
    <lineage>
        <taxon>Eukaryota</taxon>
        <taxon>Metazoa</taxon>
        <taxon>Ecdysozoa</taxon>
        <taxon>Arthropoda</taxon>
        <taxon>Chelicerata</taxon>
        <taxon>Arachnida</taxon>
        <taxon>Acari</taxon>
        <taxon>Acariformes</taxon>
        <taxon>Sarcoptiformes</taxon>
        <taxon>Astigmata</taxon>
        <taxon>Psoroptidia</taxon>
        <taxon>Sarcoptoidea</taxon>
        <taxon>Sarcoptidae</taxon>
        <taxon>Sarcoptinae</taxon>
        <taxon>Sarcoptes</taxon>
    </lineage>
</organism>
<keyword evidence="4" id="KW-0479">Metal-binding</keyword>
<evidence type="ECO:0000256" key="4">
    <source>
        <dbReference type="ARBA" id="ARBA00022723"/>
    </source>
</evidence>
<evidence type="ECO:0000256" key="3">
    <source>
        <dbReference type="ARBA" id="ARBA00022695"/>
    </source>
</evidence>
<evidence type="ECO:0000256" key="2">
    <source>
        <dbReference type="ARBA" id="ARBA00022694"/>
    </source>
</evidence>
<name>A0A131ZV39_SARSC</name>
<proteinExistence type="predicted"/>
<keyword evidence="2" id="KW-0819">tRNA processing</keyword>
<comment type="caution">
    <text evidence="7">The sequence shown here is derived from an EMBL/GenBank/DDBJ whole genome shotgun (WGS) entry which is preliminary data.</text>
</comment>
<dbReference type="PANTHER" id="PTHR46173:SF1">
    <property type="entry name" value="CCA TRNA NUCLEOTIDYLTRANSFERASE 1, MITOCHONDRIAL"/>
    <property type="match status" value="1"/>
</dbReference>
<dbReference type="GO" id="GO:0001680">
    <property type="term" value="P:tRNA 3'-terminal CCA addition"/>
    <property type="evidence" value="ECO:0007669"/>
    <property type="project" value="TreeGrafter"/>
</dbReference>